<dbReference type="AlphaFoldDB" id="A0A1V2LSF5"/>
<dbReference type="GO" id="GO:0006914">
    <property type="term" value="P:autophagy"/>
    <property type="evidence" value="ECO:0007669"/>
    <property type="project" value="TreeGrafter"/>
</dbReference>
<dbReference type="VEuPathDB" id="FungiDB:C5L36_0A02650"/>
<dbReference type="GO" id="GO:0007030">
    <property type="term" value="P:Golgi organization"/>
    <property type="evidence" value="ECO:0007669"/>
    <property type="project" value="TreeGrafter"/>
</dbReference>
<comment type="caution">
    <text evidence="11">The sequence shown here is derived from an EMBL/GenBank/DDBJ whole genome shotgun (WGS) entry which is preliminary data.</text>
</comment>
<dbReference type="VEuPathDB" id="FungiDB:C5L36_0A02640"/>
<comment type="subcellular location">
    <subcellularLocation>
        <location evidence="1">Golgi apparatus membrane</location>
        <topology evidence="1">Peripheral membrane protein</topology>
    </subcellularLocation>
</comment>
<feature type="non-terminal residue" evidence="11">
    <location>
        <position position="816"/>
    </location>
</feature>
<evidence type="ECO:0000313" key="12">
    <source>
        <dbReference type="Proteomes" id="UP000189274"/>
    </source>
</evidence>
<sequence length="816" mass="92627">MNPLKNSREPNYSSIVDTSHGGLETKVSFYNRDGVPFYRPETFHLAPTMGGNGQALPISVRDLAGSTPLGETYRNEGARLGSEGVRLLGNWPVGKVRIVGRVVGEARVDDGSSGYALEVAGKIAAVDSEMLGSLVAVEGSVLNVAGGVVCVRGEKCHRVREAEQIKWWGEVVQTREMLRKPWIQHEVIVIDDDNDNDQGGSDSINNWLNEDVYNGVNSLKELENEVTLKTPTLAIVEATLVGELVDKTLGSTPRTVEAAQRLLAVRFLVAGTPLLVQERRPGKTLDYTKTMHILTPLLPTEKEVIWEKINHKSDLFIEEEEEDKINQGNDNYSLDTVAYLNHIKEENCKFLAQSNQIISQLDTLLAIHSSVTSQTQDFQSESNTLIDNLHFLQELYSSLVDKFKLFNNLDSIVKKLNTANNSKLVLKPSFSQLLQDLDTSIEFINDPQHANYKDISVYKSRFNQCLVRALSLIRNYITSYIRSIESKNKEQLVNAKPITIDAIINVNFVNDLSHITNLFTQLYIRSTDHASLLEDVYNQYFHSRQSLLSQFIINPHIDSVSFNEDLLTLSTTQIKYFSKLVDKEFEIFKSIFFSPLIDNSINATVLQPHLESLLDPLYYLLRNKILRESSIDKLSQLITFLIDEPPIFLPILQDAQSRLLFQLQKNEPKPYSRTGKELIITSNSNKNKIYPPIETSISVLETVNGLLPKPVFDDITASFIDAILKSFPHASPSDLQWSLYILHSLLELQKHVNSWEILYLNRDTQIEWHVTRPWSVKHEFNDCRLKLQLKIDELIQSFAQQVDGNDVRRTWTLCKE</sequence>
<evidence type="ECO:0000256" key="8">
    <source>
        <dbReference type="ARBA" id="ARBA00031339"/>
    </source>
</evidence>
<evidence type="ECO:0000259" key="10">
    <source>
        <dbReference type="Pfam" id="PF20671"/>
    </source>
</evidence>
<dbReference type="GO" id="GO:0032258">
    <property type="term" value="P:cytoplasm to vacuole targeting by the Cvt pathway"/>
    <property type="evidence" value="ECO:0007669"/>
    <property type="project" value="TreeGrafter"/>
</dbReference>
<evidence type="ECO:0000256" key="4">
    <source>
        <dbReference type="ARBA" id="ARBA00022448"/>
    </source>
</evidence>
<dbReference type="Pfam" id="PF20671">
    <property type="entry name" value="COG3_C"/>
    <property type="match status" value="1"/>
</dbReference>
<proteinExistence type="inferred from homology"/>
<evidence type="ECO:0000256" key="7">
    <source>
        <dbReference type="ARBA" id="ARBA00023136"/>
    </source>
</evidence>
<comment type="similarity">
    <text evidence="2">Belongs to the COG3 family.</text>
</comment>
<feature type="domain" description="Conserved oligomeric Golgi complex subunit 3 N-terminal" evidence="9">
    <location>
        <begin position="338"/>
        <end position="482"/>
    </location>
</feature>
<dbReference type="Proteomes" id="UP000189274">
    <property type="component" value="Unassembled WGS sequence"/>
</dbReference>
<dbReference type="Gene3D" id="2.40.50.1040">
    <property type="match status" value="1"/>
</dbReference>
<gene>
    <name evidence="11" type="ORF">BOH78_0722</name>
</gene>
<dbReference type="GO" id="GO:0000139">
    <property type="term" value="C:Golgi membrane"/>
    <property type="evidence" value="ECO:0007669"/>
    <property type="project" value="UniProtKB-SubCell"/>
</dbReference>
<feature type="domain" description="Conserved oligomeric Golgi complex subunit 3 C-terminal" evidence="10">
    <location>
        <begin position="507"/>
        <end position="767"/>
    </location>
</feature>
<dbReference type="GO" id="GO:0017119">
    <property type="term" value="C:Golgi transport complex"/>
    <property type="evidence" value="ECO:0007669"/>
    <property type="project" value="TreeGrafter"/>
</dbReference>
<evidence type="ECO:0000256" key="5">
    <source>
        <dbReference type="ARBA" id="ARBA00022927"/>
    </source>
</evidence>
<evidence type="ECO:0000256" key="1">
    <source>
        <dbReference type="ARBA" id="ARBA00004395"/>
    </source>
</evidence>
<dbReference type="GO" id="GO:0006891">
    <property type="term" value="P:intra-Golgi vesicle-mediated transport"/>
    <property type="evidence" value="ECO:0007669"/>
    <property type="project" value="TreeGrafter"/>
</dbReference>
<dbReference type="EMBL" id="MQVM01000003">
    <property type="protein sequence ID" value="ONH76641.1"/>
    <property type="molecule type" value="Genomic_DNA"/>
</dbReference>
<protein>
    <recommendedName>
        <fullName evidence="3">Conserved oligomeric Golgi complex subunit 3</fullName>
    </recommendedName>
    <alternativeName>
        <fullName evidence="8">Component of oligomeric Golgi complex 3</fullName>
    </alternativeName>
</protein>
<keyword evidence="7" id="KW-0472">Membrane</keyword>
<dbReference type="InterPro" id="IPR048320">
    <property type="entry name" value="COG3_N"/>
</dbReference>
<keyword evidence="5" id="KW-0653">Protein transport</keyword>
<dbReference type="PANTHER" id="PTHR13302">
    <property type="entry name" value="CONSERVED OLIGOMERIC GOLGI COMPLEX COMPONENT 3"/>
    <property type="match status" value="1"/>
</dbReference>
<evidence type="ECO:0000256" key="3">
    <source>
        <dbReference type="ARBA" id="ARBA00020976"/>
    </source>
</evidence>
<evidence type="ECO:0000313" key="11">
    <source>
        <dbReference type="EMBL" id="ONH76641.1"/>
    </source>
</evidence>
<dbReference type="PANTHER" id="PTHR13302:SF8">
    <property type="entry name" value="CONSERVED OLIGOMERIC GOLGI COMPLEX SUBUNIT 3"/>
    <property type="match status" value="1"/>
</dbReference>
<evidence type="ECO:0000256" key="6">
    <source>
        <dbReference type="ARBA" id="ARBA00023034"/>
    </source>
</evidence>
<keyword evidence="4" id="KW-0813">Transport</keyword>
<dbReference type="InterPro" id="IPR007265">
    <property type="entry name" value="COG_su3"/>
</dbReference>
<reference evidence="12" key="1">
    <citation type="journal article" date="2017" name="Genome Announc.">
        <title>Genome sequences of Cyberlindnera fabianii 65, Pichia kudriavzevii 129, and Saccharomyces cerevisiae 131 isolated from fermented masau fruits in Zimbabwe.</title>
        <authorList>
            <person name="van Rijswijck I.M.H."/>
            <person name="Derks M.F.L."/>
            <person name="Abee T."/>
            <person name="de Ridder D."/>
            <person name="Smid E.J."/>
        </authorList>
    </citation>
    <scope>NUCLEOTIDE SEQUENCE [LARGE SCALE GENOMIC DNA]</scope>
    <source>
        <strain evidence="12">129</strain>
    </source>
</reference>
<evidence type="ECO:0000256" key="2">
    <source>
        <dbReference type="ARBA" id="ARBA00009936"/>
    </source>
</evidence>
<keyword evidence="6" id="KW-0333">Golgi apparatus</keyword>
<dbReference type="Pfam" id="PF04136">
    <property type="entry name" value="COG3_N"/>
    <property type="match status" value="1"/>
</dbReference>
<dbReference type="GO" id="GO:0005801">
    <property type="term" value="C:cis-Golgi network"/>
    <property type="evidence" value="ECO:0007669"/>
    <property type="project" value="InterPro"/>
</dbReference>
<evidence type="ECO:0000259" key="9">
    <source>
        <dbReference type="Pfam" id="PF04136"/>
    </source>
</evidence>
<accession>A0A1V2LSF5</accession>
<name>A0A1V2LSF5_PICKU</name>
<dbReference type="InterPro" id="IPR048685">
    <property type="entry name" value="COG3_C"/>
</dbReference>
<organism evidence="11 12">
    <name type="scientific">Pichia kudriavzevii</name>
    <name type="common">Yeast</name>
    <name type="synonym">Issatchenkia orientalis</name>
    <dbReference type="NCBI Taxonomy" id="4909"/>
    <lineage>
        <taxon>Eukaryota</taxon>
        <taxon>Fungi</taxon>
        <taxon>Dikarya</taxon>
        <taxon>Ascomycota</taxon>
        <taxon>Saccharomycotina</taxon>
        <taxon>Pichiomycetes</taxon>
        <taxon>Pichiales</taxon>
        <taxon>Pichiaceae</taxon>
        <taxon>Pichia</taxon>
    </lineage>
</organism>